<evidence type="ECO:0000259" key="2">
    <source>
        <dbReference type="PROSITE" id="PS50093"/>
    </source>
</evidence>
<protein>
    <submittedName>
        <fullName evidence="3">PKD domain-containing protein</fullName>
    </submittedName>
</protein>
<dbReference type="Gene3D" id="2.60.40.10">
    <property type="entry name" value="Immunoglobulins"/>
    <property type="match status" value="1"/>
</dbReference>
<feature type="domain" description="PKD" evidence="2">
    <location>
        <begin position="144"/>
        <end position="183"/>
    </location>
</feature>
<feature type="transmembrane region" description="Helical" evidence="1">
    <location>
        <begin position="18"/>
        <end position="40"/>
    </location>
</feature>
<dbReference type="AlphaFoldDB" id="A0A2T7BGL1"/>
<dbReference type="InterPro" id="IPR022409">
    <property type="entry name" value="PKD/Chitinase_dom"/>
</dbReference>
<dbReference type="PROSITE" id="PS50093">
    <property type="entry name" value="PKD"/>
    <property type="match status" value="2"/>
</dbReference>
<comment type="caution">
    <text evidence="3">The sequence shown here is derived from an EMBL/GenBank/DDBJ whole genome shotgun (WGS) entry which is preliminary data.</text>
</comment>
<dbReference type="InterPro" id="IPR035986">
    <property type="entry name" value="PKD_dom_sf"/>
</dbReference>
<evidence type="ECO:0000313" key="3">
    <source>
        <dbReference type="EMBL" id="PUZ25414.1"/>
    </source>
</evidence>
<name>A0A2T7BGL1_9BACT</name>
<keyword evidence="1" id="KW-0812">Transmembrane</keyword>
<dbReference type="Pfam" id="PF18911">
    <property type="entry name" value="PKD_4"/>
    <property type="match status" value="1"/>
</dbReference>
<gene>
    <name evidence="3" type="ORF">DCC81_14070</name>
</gene>
<sequence>MEGTTQKNAIQNGSRNRVYIYVLLAVLVLAVFFLLMKLFFSSRTLNAHLLKDEIFLNENLVYTDNTPGAGKWMWEFGDGALSNAQNGFYRFKKAGTYLVRLTVDDKLQQQFAVVVKDTVATPVMDSIRITGPTSGTTREQLRLEAEGDAQNFEWSFGETGRVDVKGRTAFYTYNTPGKYRVALRTERSALPVYFLLTITEPDDPLANLVAPGAGAQALKDDFKVKLQNIADGRDFRGNYYYLVRKYLCNGERTKTEAQDETGQKSSDFYSYCIGLTFSKGIIIDEVSLSVVPNSQCVNLVNVQQHRLTQH</sequence>
<proteinExistence type="predicted"/>
<dbReference type="CDD" id="cd00146">
    <property type="entry name" value="PKD"/>
    <property type="match status" value="1"/>
</dbReference>
<dbReference type="InterPro" id="IPR000601">
    <property type="entry name" value="PKD_dom"/>
</dbReference>
<accession>A0A2T7BGL1</accession>
<dbReference type="RefSeq" id="WP_108687252.1">
    <property type="nucleotide sequence ID" value="NZ_QCYK01000002.1"/>
</dbReference>
<dbReference type="SMART" id="SM00089">
    <property type="entry name" value="PKD"/>
    <property type="match status" value="1"/>
</dbReference>
<dbReference type="OrthoDB" id="1491323at2"/>
<keyword evidence="4" id="KW-1185">Reference proteome</keyword>
<dbReference type="SUPFAM" id="SSF49299">
    <property type="entry name" value="PKD domain"/>
    <property type="match status" value="2"/>
</dbReference>
<organism evidence="3 4">
    <name type="scientific">Chitinophaga parva</name>
    <dbReference type="NCBI Taxonomy" id="2169414"/>
    <lineage>
        <taxon>Bacteria</taxon>
        <taxon>Pseudomonadati</taxon>
        <taxon>Bacteroidota</taxon>
        <taxon>Chitinophagia</taxon>
        <taxon>Chitinophagales</taxon>
        <taxon>Chitinophagaceae</taxon>
        <taxon>Chitinophaga</taxon>
    </lineage>
</organism>
<evidence type="ECO:0000256" key="1">
    <source>
        <dbReference type="SAM" id="Phobius"/>
    </source>
</evidence>
<dbReference type="EMBL" id="QCYK01000002">
    <property type="protein sequence ID" value="PUZ25414.1"/>
    <property type="molecule type" value="Genomic_DNA"/>
</dbReference>
<keyword evidence="1" id="KW-0472">Membrane</keyword>
<evidence type="ECO:0000313" key="4">
    <source>
        <dbReference type="Proteomes" id="UP000244450"/>
    </source>
</evidence>
<feature type="domain" description="PKD" evidence="2">
    <location>
        <begin position="72"/>
        <end position="105"/>
    </location>
</feature>
<keyword evidence="1" id="KW-1133">Transmembrane helix</keyword>
<dbReference type="InterPro" id="IPR013783">
    <property type="entry name" value="Ig-like_fold"/>
</dbReference>
<dbReference type="Proteomes" id="UP000244450">
    <property type="component" value="Unassembled WGS sequence"/>
</dbReference>
<reference evidence="3 4" key="1">
    <citation type="submission" date="2018-04" db="EMBL/GenBank/DDBJ databases">
        <title>Chitinophaga fuyangensis sp. nov., isolated from soil in a chemical factory.</title>
        <authorList>
            <person name="Chen K."/>
        </authorList>
    </citation>
    <scope>NUCLEOTIDE SEQUENCE [LARGE SCALE GENOMIC DNA]</scope>
    <source>
        <strain evidence="3 4">LY-1</strain>
    </source>
</reference>